<keyword evidence="4" id="KW-1185">Reference proteome</keyword>
<feature type="compositionally biased region" description="Low complexity" evidence="1">
    <location>
        <begin position="685"/>
        <end position="709"/>
    </location>
</feature>
<protein>
    <recommendedName>
        <fullName evidence="5">2-oxoglutarate dehydrogenase</fullName>
    </recommendedName>
</protein>
<feature type="compositionally biased region" description="Basic and acidic residues" evidence="1">
    <location>
        <begin position="710"/>
        <end position="720"/>
    </location>
</feature>
<comment type="caution">
    <text evidence="3">The sequence shown here is derived from an EMBL/GenBank/DDBJ whole genome shotgun (WGS) entry which is preliminary data.</text>
</comment>
<evidence type="ECO:0000256" key="2">
    <source>
        <dbReference type="SAM" id="Phobius"/>
    </source>
</evidence>
<organism evidence="3 4">
    <name type="scientific">Agromyces bracchium</name>
    <dbReference type="NCBI Taxonomy" id="88376"/>
    <lineage>
        <taxon>Bacteria</taxon>
        <taxon>Bacillati</taxon>
        <taxon>Actinomycetota</taxon>
        <taxon>Actinomycetes</taxon>
        <taxon>Micrococcales</taxon>
        <taxon>Microbacteriaceae</taxon>
        <taxon>Agromyces</taxon>
    </lineage>
</organism>
<feature type="transmembrane region" description="Helical" evidence="2">
    <location>
        <begin position="655"/>
        <end position="674"/>
    </location>
</feature>
<evidence type="ECO:0000256" key="1">
    <source>
        <dbReference type="SAM" id="MobiDB-lite"/>
    </source>
</evidence>
<dbReference type="AlphaFoldDB" id="A0A6I3M9M3"/>
<name>A0A6I3M9M3_9MICO</name>
<dbReference type="EMBL" id="WMLB01000017">
    <property type="protein sequence ID" value="MTH68056.1"/>
    <property type="molecule type" value="Genomic_DNA"/>
</dbReference>
<proteinExistence type="predicted"/>
<evidence type="ECO:0000313" key="4">
    <source>
        <dbReference type="Proteomes" id="UP000433071"/>
    </source>
</evidence>
<dbReference type="Proteomes" id="UP000433071">
    <property type="component" value="Unassembled WGS sequence"/>
</dbReference>
<accession>A0A6I3M9M3</accession>
<reference evidence="3 4" key="1">
    <citation type="submission" date="2019-11" db="EMBL/GenBank/DDBJ databases">
        <title>Agromyces kandeliae sp. nov., isolated from mangrove soil.</title>
        <authorList>
            <person name="Wang R."/>
        </authorList>
    </citation>
    <scope>NUCLEOTIDE SEQUENCE [LARGE SCALE GENOMIC DNA]</scope>
    <source>
        <strain evidence="3 4">JCM 11433</strain>
    </source>
</reference>
<evidence type="ECO:0008006" key="5">
    <source>
        <dbReference type="Google" id="ProtNLM"/>
    </source>
</evidence>
<dbReference type="RefSeq" id="WP_155051093.1">
    <property type="nucleotide sequence ID" value="NZ_BAAAIB010000001.1"/>
</dbReference>
<gene>
    <name evidence="3" type="ORF">GJ743_06700</name>
</gene>
<evidence type="ECO:0000313" key="3">
    <source>
        <dbReference type="EMBL" id="MTH68056.1"/>
    </source>
</evidence>
<feature type="region of interest" description="Disordered" evidence="1">
    <location>
        <begin position="685"/>
        <end position="720"/>
    </location>
</feature>
<keyword evidence="2" id="KW-1133">Transmembrane helix</keyword>
<keyword evidence="2" id="KW-0812">Transmembrane</keyword>
<dbReference type="Pfam" id="PF19516">
    <property type="entry name" value="DUF6049"/>
    <property type="match status" value="1"/>
</dbReference>
<dbReference type="OrthoDB" id="4985746at2"/>
<keyword evidence="2" id="KW-0472">Membrane</keyword>
<sequence>MPAESTPPRRLRRLLALLFAGAATVALGVAGAVAPLDGPTGAPAARAAEPESGVSVSVAPADGTAVAAGAPIDVVVEIVNGGDAEVAAGTLSLGVAASGLDDVGDLDAWASDGGLPASARTVFERATAALPVGAVTTLEFTLPASATGAADPAVGLAASLESGGADVAWGTTAVANALVTDEDRPGLALVYPLTVPVNEGGMLPAERLESWTGPTGLLTRQLEAVSGTGVAIGIDPRIPVSIRALGSSAPESAVAWLEALAEMPNEVFPLAYADADIAAQSQAGLDAPLEPLGFADVVDAADFADAQGPAGATNAPGEAPTDAELLDWDFTRTDLAWPADDTVASGDLDRFAAGGLTTAILAPGNVEMTDGASNAAATIDGRGAVVADARLQAPLRLAAAAQTDAEWRSATSRLLAELALGPGDASATLLGSFARSAGADAERVGETLAALDGSQWSRTATLTEAVGAPPVSRTLVSLPEDAQRLENVDRLLGAESAVDEFSDVLDDPTLLTAPTRRDLLELLAVGWLDLPTEWTEAVGRWLVDQRAITDSVSVVPTSSVLVVASETGIPITIENDLPFAVNVVVTVDPSNGRLLVEDTVEATVEGESRRTVQVPVAAGVGSGEVDLEVSLTSPGGTPLGSVVRIPANVHADWEGVGATILAVLAVVVFGAGILRTILRRRRQRAAAGEATDAASEASPDDAGSNGDADAATRPEDPSNG</sequence>
<dbReference type="InterPro" id="IPR046112">
    <property type="entry name" value="DUF6049"/>
</dbReference>